<gene>
    <name evidence="2" type="ORF">K8V70_06455</name>
</gene>
<dbReference type="GO" id="GO:0008289">
    <property type="term" value="F:lipid binding"/>
    <property type="evidence" value="ECO:0007669"/>
    <property type="project" value="UniProtKB-KW"/>
</dbReference>
<name>A0A921IWV6_9ACTN</name>
<dbReference type="InterPro" id="IPR043168">
    <property type="entry name" value="DegV_C"/>
</dbReference>
<dbReference type="EMBL" id="DYUZ01000029">
    <property type="protein sequence ID" value="HJG37485.1"/>
    <property type="molecule type" value="Genomic_DNA"/>
</dbReference>
<evidence type="ECO:0000256" key="1">
    <source>
        <dbReference type="ARBA" id="ARBA00023121"/>
    </source>
</evidence>
<dbReference type="PROSITE" id="PS51482">
    <property type="entry name" value="DEGV"/>
    <property type="match status" value="1"/>
</dbReference>
<dbReference type="Pfam" id="PF02645">
    <property type="entry name" value="DegV"/>
    <property type="match status" value="1"/>
</dbReference>
<dbReference type="PANTHER" id="PTHR33434">
    <property type="entry name" value="DEGV DOMAIN-CONTAINING PROTEIN DR_1986-RELATED"/>
    <property type="match status" value="1"/>
</dbReference>
<dbReference type="Gene3D" id="3.40.50.10440">
    <property type="entry name" value="Dihydroxyacetone kinase, domain 1"/>
    <property type="match status" value="1"/>
</dbReference>
<sequence length="288" mass="31076">MSWAIVADSSCNLRGYTPQAADTKYFFAPLKINVGGEEFIDNEHLDVAELNRRVAEEEAASSSACPSVGEWAELFRTADNVIAITISANLSGSYEAAVMARELVLEEGPRNIFIVNSRAAGGKLELLVYLLDRYLTANPDATFNQATAYITDVEQSSTVMFSLCSYENLTKSGRMPKMAGMLANKLSIRILGIASDEGTIKVLGPSRSQNKIFSKIISMMESQGYCGGPVFIDHAFNETSAQALASKISEKWPSAEIVCLPCGGLCSYYAETDGLIIGYGWGIASPQA</sequence>
<dbReference type="PANTHER" id="PTHR33434:SF2">
    <property type="entry name" value="FATTY ACID-BINDING PROTEIN TM_1468"/>
    <property type="match status" value="1"/>
</dbReference>
<dbReference type="InterPro" id="IPR050270">
    <property type="entry name" value="DegV_domain_contain"/>
</dbReference>
<keyword evidence="1" id="KW-0446">Lipid-binding</keyword>
<comment type="caution">
    <text evidence="2">The sequence shown here is derived from an EMBL/GenBank/DDBJ whole genome shotgun (WGS) entry which is preliminary data.</text>
</comment>
<dbReference type="Gene3D" id="3.30.1180.10">
    <property type="match status" value="1"/>
</dbReference>
<evidence type="ECO:0000313" key="2">
    <source>
        <dbReference type="EMBL" id="HJG37485.1"/>
    </source>
</evidence>
<dbReference type="Gene3D" id="2.20.28.50">
    <property type="entry name" value="degv family protein"/>
    <property type="match status" value="1"/>
</dbReference>
<protein>
    <submittedName>
        <fullName evidence="2">DegV family EDD domain-containing protein</fullName>
    </submittedName>
</protein>
<dbReference type="RefSeq" id="WP_273190326.1">
    <property type="nucleotide sequence ID" value="NZ_DYUZ01000029.1"/>
</dbReference>
<evidence type="ECO:0000313" key="3">
    <source>
        <dbReference type="Proteomes" id="UP000753256"/>
    </source>
</evidence>
<reference evidence="2" key="1">
    <citation type="journal article" date="2021" name="PeerJ">
        <title>Extensive microbial diversity within the chicken gut microbiome revealed by metagenomics and culture.</title>
        <authorList>
            <person name="Gilroy R."/>
            <person name="Ravi A."/>
            <person name="Getino M."/>
            <person name="Pursley I."/>
            <person name="Horton D.L."/>
            <person name="Alikhan N.F."/>
            <person name="Baker D."/>
            <person name="Gharbi K."/>
            <person name="Hall N."/>
            <person name="Watson M."/>
            <person name="Adriaenssens E.M."/>
            <person name="Foster-Nyarko E."/>
            <person name="Jarju S."/>
            <person name="Secka A."/>
            <person name="Antonio M."/>
            <person name="Oren A."/>
            <person name="Chaudhuri R.R."/>
            <person name="La Ragione R."/>
            <person name="Hildebrand F."/>
            <person name="Pallen M.J."/>
        </authorList>
    </citation>
    <scope>NUCLEOTIDE SEQUENCE</scope>
    <source>
        <strain evidence="2">ChiHjej13B12-9602</strain>
    </source>
</reference>
<dbReference type="AlphaFoldDB" id="A0A921IWV6"/>
<reference evidence="2" key="2">
    <citation type="submission" date="2021-09" db="EMBL/GenBank/DDBJ databases">
        <authorList>
            <person name="Gilroy R."/>
        </authorList>
    </citation>
    <scope>NUCLEOTIDE SEQUENCE</scope>
    <source>
        <strain evidence="2">ChiHjej13B12-9602</strain>
    </source>
</reference>
<dbReference type="Proteomes" id="UP000753256">
    <property type="component" value="Unassembled WGS sequence"/>
</dbReference>
<dbReference type="NCBIfam" id="TIGR00762">
    <property type="entry name" value="DegV"/>
    <property type="match status" value="1"/>
</dbReference>
<accession>A0A921IWV6</accession>
<dbReference type="SUPFAM" id="SSF82549">
    <property type="entry name" value="DAK1/DegV-like"/>
    <property type="match status" value="1"/>
</dbReference>
<dbReference type="InterPro" id="IPR003797">
    <property type="entry name" value="DegV"/>
</dbReference>
<organism evidence="2 3">
    <name type="scientific">Enorma phocaeensis</name>
    <dbReference type="NCBI Taxonomy" id="1871019"/>
    <lineage>
        <taxon>Bacteria</taxon>
        <taxon>Bacillati</taxon>
        <taxon>Actinomycetota</taxon>
        <taxon>Coriobacteriia</taxon>
        <taxon>Coriobacteriales</taxon>
        <taxon>Coriobacteriaceae</taxon>
        <taxon>Enorma</taxon>
    </lineage>
</organism>
<proteinExistence type="predicted"/>